<feature type="chain" id="PRO_5046688470" description="N-acetylmuramoyl-L-alanine amidase" evidence="5">
    <location>
        <begin position="34"/>
        <end position="686"/>
    </location>
</feature>
<dbReference type="EMBL" id="BAAAQM010000024">
    <property type="protein sequence ID" value="GAA1978247.1"/>
    <property type="molecule type" value="Genomic_DNA"/>
</dbReference>
<feature type="domain" description="N-acetylmuramoyl-L-alanine amidase" evidence="6">
    <location>
        <begin position="265"/>
        <end position="406"/>
    </location>
</feature>
<evidence type="ECO:0000256" key="3">
    <source>
        <dbReference type="ARBA" id="ARBA00022801"/>
    </source>
</evidence>
<evidence type="ECO:0000256" key="5">
    <source>
        <dbReference type="SAM" id="SignalP"/>
    </source>
</evidence>
<evidence type="ECO:0000256" key="1">
    <source>
        <dbReference type="ARBA" id="ARBA00001561"/>
    </source>
</evidence>
<gene>
    <name evidence="7" type="ORF">GCM10009838_43820</name>
</gene>
<keyword evidence="4" id="KW-0961">Cell wall biogenesis/degradation</keyword>
<proteinExistence type="predicted"/>
<comment type="caution">
    <text evidence="7">The sequence shown here is derived from an EMBL/GenBank/DDBJ whole genome shotgun (WGS) entry which is preliminary data.</text>
</comment>
<name>A0ABP5DDD6_9ACTN</name>
<keyword evidence="3" id="KW-0378">Hydrolase</keyword>
<dbReference type="SUPFAM" id="SSF55846">
    <property type="entry name" value="N-acetylmuramoyl-L-alanine amidase-like"/>
    <property type="match status" value="1"/>
</dbReference>
<dbReference type="Pfam" id="PF01510">
    <property type="entry name" value="Amidase_2"/>
    <property type="match status" value="1"/>
</dbReference>
<dbReference type="PANTHER" id="PTHR30417">
    <property type="entry name" value="N-ACETYLMURAMOYL-L-ALANINE AMIDASE AMID"/>
    <property type="match status" value="1"/>
</dbReference>
<accession>A0ABP5DDD6</accession>
<dbReference type="Gene3D" id="1.10.530.10">
    <property type="match status" value="1"/>
</dbReference>
<dbReference type="RefSeq" id="WP_344658943.1">
    <property type="nucleotide sequence ID" value="NZ_BAAAQM010000024.1"/>
</dbReference>
<protein>
    <recommendedName>
        <fullName evidence="2">N-acetylmuramoyl-L-alanine amidase</fullName>
        <ecNumber evidence="2">3.5.1.28</ecNumber>
    </recommendedName>
</protein>
<dbReference type="SMART" id="SM00644">
    <property type="entry name" value="Ami_2"/>
    <property type="match status" value="1"/>
</dbReference>
<dbReference type="PANTHER" id="PTHR30417:SF1">
    <property type="entry name" value="N-ACETYLMURAMOYL-L-ALANINE AMIDASE AMID"/>
    <property type="match status" value="1"/>
</dbReference>
<dbReference type="SUPFAM" id="SSF53955">
    <property type="entry name" value="Lysozyme-like"/>
    <property type="match status" value="1"/>
</dbReference>
<evidence type="ECO:0000313" key="8">
    <source>
        <dbReference type="Proteomes" id="UP001499854"/>
    </source>
</evidence>
<dbReference type="InterPro" id="IPR051206">
    <property type="entry name" value="NAMLAA_amidase_2"/>
</dbReference>
<organism evidence="7 8">
    <name type="scientific">Catenulispora subtropica</name>
    <dbReference type="NCBI Taxonomy" id="450798"/>
    <lineage>
        <taxon>Bacteria</taxon>
        <taxon>Bacillati</taxon>
        <taxon>Actinomycetota</taxon>
        <taxon>Actinomycetes</taxon>
        <taxon>Catenulisporales</taxon>
        <taxon>Catenulisporaceae</taxon>
        <taxon>Catenulispora</taxon>
    </lineage>
</organism>
<dbReference type="InterPro" id="IPR023346">
    <property type="entry name" value="Lysozyme-like_dom_sf"/>
</dbReference>
<reference evidence="8" key="1">
    <citation type="journal article" date="2019" name="Int. J. Syst. Evol. Microbiol.">
        <title>The Global Catalogue of Microorganisms (GCM) 10K type strain sequencing project: providing services to taxonomists for standard genome sequencing and annotation.</title>
        <authorList>
            <consortium name="The Broad Institute Genomics Platform"/>
            <consortium name="The Broad Institute Genome Sequencing Center for Infectious Disease"/>
            <person name="Wu L."/>
            <person name="Ma J."/>
        </authorList>
    </citation>
    <scope>NUCLEOTIDE SEQUENCE [LARGE SCALE GENOMIC DNA]</scope>
    <source>
        <strain evidence="8">JCM 16013</strain>
    </source>
</reference>
<keyword evidence="5" id="KW-0732">Signal</keyword>
<keyword evidence="8" id="KW-1185">Reference proteome</keyword>
<comment type="catalytic activity">
    <reaction evidence="1">
        <text>Hydrolyzes the link between N-acetylmuramoyl residues and L-amino acid residues in certain cell-wall glycopeptides.</text>
        <dbReference type="EC" id="3.5.1.28"/>
    </reaction>
</comment>
<evidence type="ECO:0000259" key="6">
    <source>
        <dbReference type="SMART" id="SM00644"/>
    </source>
</evidence>
<evidence type="ECO:0000256" key="4">
    <source>
        <dbReference type="ARBA" id="ARBA00023316"/>
    </source>
</evidence>
<dbReference type="EC" id="3.5.1.28" evidence="2"/>
<dbReference type="Proteomes" id="UP001499854">
    <property type="component" value="Unassembled WGS sequence"/>
</dbReference>
<sequence length="686" mass="71405">MRRATTMWAAGSALALAATALVAAAPTAGAASAAPSGGLPAALAAAGRESGVPLGVLEALAYQESAWNDHGGEPSTSGGYGIMQLTEISAATLDGLDPDSAKAAAIAADPHLDTAGTAARLIGAGVDDVKRDDTLNIRAGAALLASYAKALNGGKTPVAAGAWYAAVAEYSGAADTSTAQQFADRVFDGVRTGISVGGVTVAGDPSVQTAPASLSALHLSGPPPAARKTATAADGTVLPECPPTLGCDYNPAALALNDPADLTSYGNYDPADRPAHSQIRYITIHDTEGGFAGSVNWFKNPVAYASAHYVIRSADGHVTQMVPTRDIAWDSANWSVYQHSISIEHEGWAIHGAAWYTEAQYETTAELVRYLARKYDIPLDRQHIIGHDEVPGSRDSGQATQHWDPGPYWDWSHFMDLLGAPILPSFPIGAPGAPGASGAAVNRLADPAFNPLGSVVVVKPDFRGNLQVVSGCTEANDPTPGATPGQCGEQPAQATNFVWLRTAPDPNAPLLSEPYLHADGSAGTDAADDWGDKAVTGQKFVVADRRITRDGVWTGIWYGGREAWFASPWTNFSAMPSTATVVKPKAGLASIPVYATAAPEASAYPPPIAAVDLRTPKLLTKYSIPAGQAYVTSGPAVNGEYWFAYNIDGSAPMDRTEVVGTTEFYLIQFNHRMAWVNAADVDASQS</sequence>
<dbReference type="InterPro" id="IPR002502">
    <property type="entry name" value="Amidase_domain"/>
</dbReference>
<evidence type="ECO:0000256" key="2">
    <source>
        <dbReference type="ARBA" id="ARBA00011901"/>
    </source>
</evidence>
<dbReference type="InterPro" id="IPR036505">
    <property type="entry name" value="Amidase/PGRP_sf"/>
</dbReference>
<evidence type="ECO:0000313" key="7">
    <source>
        <dbReference type="EMBL" id="GAA1978247.1"/>
    </source>
</evidence>
<dbReference type="Gene3D" id="3.40.80.10">
    <property type="entry name" value="Peptidoglycan recognition protein-like"/>
    <property type="match status" value="1"/>
</dbReference>
<feature type="signal peptide" evidence="5">
    <location>
        <begin position="1"/>
        <end position="33"/>
    </location>
</feature>
<dbReference type="CDD" id="cd06583">
    <property type="entry name" value="PGRP"/>
    <property type="match status" value="1"/>
</dbReference>